<proteinExistence type="predicted"/>
<reference evidence="3" key="1">
    <citation type="submission" date="2012-02" db="EMBL/GenBank/DDBJ databases">
        <title>The complete genome of Halobacteroides halobius DSM 5150.</title>
        <authorList>
            <person name="Lucas S."/>
            <person name="Copeland A."/>
            <person name="Lapidus A."/>
            <person name="Glavina del Rio T."/>
            <person name="Dalin E."/>
            <person name="Tice H."/>
            <person name="Bruce D."/>
            <person name="Goodwin L."/>
            <person name="Pitluck S."/>
            <person name="Peters L."/>
            <person name="Mikhailova N."/>
            <person name="Gu W."/>
            <person name="Kyrpides N."/>
            <person name="Mavromatis K."/>
            <person name="Ivanova N."/>
            <person name="Brettin T."/>
            <person name="Detter J.C."/>
            <person name="Han C."/>
            <person name="Larimer F."/>
            <person name="Land M."/>
            <person name="Hauser L."/>
            <person name="Markowitz V."/>
            <person name="Cheng J.-F."/>
            <person name="Hugenholtz P."/>
            <person name="Woyke T."/>
            <person name="Wu D."/>
            <person name="Tindall B."/>
            <person name="Pomrenke H."/>
            <person name="Brambilla E."/>
            <person name="Klenk H.-P."/>
            <person name="Eisen J.A."/>
        </authorList>
    </citation>
    <scope>NUCLEOTIDE SEQUENCE [LARGE SCALE GENOMIC DNA]</scope>
    <source>
        <strain evidence="3">ATCC 35273 / DSM 5150 / MD-1</strain>
    </source>
</reference>
<gene>
    <name evidence="2" type="ordered locus">Halha_1778</name>
</gene>
<keyword evidence="1" id="KW-1133">Transmembrane helix</keyword>
<protein>
    <recommendedName>
        <fullName evidence="4">DUF340 domain-containing protein</fullName>
    </recommendedName>
</protein>
<evidence type="ECO:0008006" key="4">
    <source>
        <dbReference type="Google" id="ProtNLM"/>
    </source>
</evidence>
<evidence type="ECO:0000313" key="3">
    <source>
        <dbReference type="Proteomes" id="UP000010880"/>
    </source>
</evidence>
<dbReference type="KEGG" id="hhl:Halha_1778"/>
<dbReference type="InterPro" id="IPR005642">
    <property type="entry name" value="LysO"/>
</dbReference>
<dbReference type="STRING" id="748449.Halha_1778"/>
<keyword evidence="1" id="KW-0812">Transmembrane</keyword>
<feature type="transmembrane region" description="Helical" evidence="1">
    <location>
        <begin position="60"/>
        <end position="82"/>
    </location>
</feature>
<dbReference type="HOGENOM" id="CLU_168956_1_0_9"/>
<organism evidence="2 3">
    <name type="scientific">Halobacteroides halobius (strain ATCC 35273 / DSM 5150 / MD-1)</name>
    <dbReference type="NCBI Taxonomy" id="748449"/>
    <lineage>
        <taxon>Bacteria</taxon>
        <taxon>Bacillati</taxon>
        <taxon>Bacillota</taxon>
        <taxon>Clostridia</taxon>
        <taxon>Halanaerobiales</taxon>
        <taxon>Halobacteroidaceae</taxon>
        <taxon>Halobacteroides</taxon>
    </lineage>
</organism>
<accession>L0KBF7</accession>
<feature type="transmembrane region" description="Helical" evidence="1">
    <location>
        <begin position="27"/>
        <end position="48"/>
    </location>
</feature>
<keyword evidence="1" id="KW-0472">Membrane</keyword>
<name>L0KBF7_HALHC</name>
<dbReference type="GO" id="GO:0015661">
    <property type="term" value="F:L-lysine efflux transmembrane transporter activity"/>
    <property type="evidence" value="ECO:0007669"/>
    <property type="project" value="InterPro"/>
</dbReference>
<dbReference type="RefSeq" id="WP_015327430.1">
    <property type="nucleotide sequence ID" value="NC_019978.1"/>
</dbReference>
<keyword evidence="3" id="KW-1185">Reference proteome</keyword>
<dbReference type="AlphaFoldDB" id="L0KBF7"/>
<sequence>MWLIIGSLIIGLTIGFLDLVPDNVAKFSDYLVLGGLFLLLFTMGVEIGANPQILSNLEQIGFKAIILAVGSIIGSIILILFFELSGKED</sequence>
<dbReference type="Pfam" id="PF03956">
    <property type="entry name" value="Lys_export"/>
    <property type="match status" value="1"/>
</dbReference>
<dbReference type="eggNOG" id="COG2431">
    <property type="taxonomic scope" value="Bacteria"/>
</dbReference>
<dbReference type="Proteomes" id="UP000010880">
    <property type="component" value="Chromosome"/>
</dbReference>
<evidence type="ECO:0000256" key="1">
    <source>
        <dbReference type="SAM" id="Phobius"/>
    </source>
</evidence>
<dbReference type="EMBL" id="CP003359">
    <property type="protein sequence ID" value="AGB41714.1"/>
    <property type="molecule type" value="Genomic_DNA"/>
</dbReference>
<evidence type="ECO:0000313" key="2">
    <source>
        <dbReference type="EMBL" id="AGB41714.1"/>
    </source>
</evidence>